<dbReference type="AlphaFoldDB" id="A0A9W8GCY0"/>
<dbReference type="OrthoDB" id="5571005at2759"/>
<keyword evidence="2" id="KW-1185">Reference proteome</keyword>
<gene>
    <name evidence="1" type="ORF">IWW39_003905</name>
</gene>
<proteinExistence type="predicted"/>
<accession>A0A9W8GCY0</accession>
<reference evidence="1" key="1">
    <citation type="submission" date="2022-07" db="EMBL/GenBank/DDBJ databases">
        <title>Phylogenomic reconstructions and comparative analyses of Kickxellomycotina fungi.</title>
        <authorList>
            <person name="Reynolds N.K."/>
            <person name="Stajich J.E."/>
            <person name="Barry K."/>
            <person name="Grigoriev I.V."/>
            <person name="Crous P."/>
            <person name="Smith M.E."/>
        </authorList>
    </citation>
    <scope>NUCLEOTIDE SEQUENCE</scope>
    <source>
        <strain evidence="1">CBS 109367</strain>
    </source>
</reference>
<organism evidence="1 2">
    <name type="scientific">Coemansia spiralis</name>
    <dbReference type="NCBI Taxonomy" id="417178"/>
    <lineage>
        <taxon>Eukaryota</taxon>
        <taxon>Fungi</taxon>
        <taxon>Fungi incertae sedis</taxon>
        <taxon>Zoopagomycota</taxon>
        <taxon>Kickxellomycotina</taxon>
        <taxon>Kickxellomycetes</taxon>
        <taxon>Kickxellales</taxon>
        <taxon>Kickxellaceae</taxon>
        <taxon>Coemansia</taxon>
    </lineage>
</organism>
<dbReference type="Proteomes" id="UP001151516">
    <property type="component" value="Unassembled WGS sequence"/>
</dbReference>
<evidence type="ECO:0000313" key="1">
    <source>
        <dbReference type="EMBL" id="KAJ2686000.1"/>
    </source>
</evidence>
<protein>
    <submittedName>
        <fullName evidence="1">Uncharacterized protein</fullName>
    </submittedName>
</protein>
<dbReference type="EMBL" id="JANBTX010000126">
    <property type="protein sequence ID" value="KAJ2686000.1"/>
    <property type="molecule type" value="Genomic_DNA"/>
</dbReference>
<name>A0A9W8GCY0_9FUNG</name>
<comment type="caution">
    <text evidence="1">The sequence shown here is derived from an EMBL/GenBank/DDBJ whole genome shotgun (WGS) entry which is preliminary data.</text>
</comment>
<sequence>MLAKMGNGIFCEVETYTCELTPDERLFRDSREKLKYLKGSQRRLMLMARQLVHYGRNPLGGPMCKEIESRLYQQALLASRTHIELSAMVDTYNRMLENSEDTTSSPQSQQSSSLADWEEVVEMAKIPVESMPTRSPARTSSSYETPFKSIYMVPKATASVDTHDHRSHKTFPQQMTPPIEEIAVLRESLKLIEQSPLFTTTPTFKAAKAPVLGAAVAGLRLPKSLP</sequence>
<evidence type="ECO:0000313" key="2">
    <source>
        <dbReference type="Proteomes" id="UP001151516"/>
    </source>
</evidence>